<dbReference type="InterPro" id="IPR007712">
    <property type="entry name" value="RelE/ParE_toxin"/>
</dbReference>
<reference evidence="2 3" key="1">
    <citation type="submission" date="2019-12" db="EMBL/GenBank/DDBJ databases">
        <title>Roseobacter cerasinus sp. nov., isolated from seawater around aquaculture.</title>
        <authorList>
            <person name="Muramatsu S."/>
            <person name="Takabe Y."/>
            <person name="Mori K."/>
            <person name="Takaichi S."/>
            <person name="Hanada S."/>
        </authorList>
    </citation>
    <scope>NUCLEOTIDE SEQUENCE [LARGE SCALE GENOMIC DNA]</scope>
    <source>
        <strain evidence="2 3">AI77</strain>
    </source>
</reference>
<comment type="caution">
    <text evidence="2">The sequence shown here is derived from an EMBL/GenBank/DDBJ whole genome shotgun (WGS) entry which is preliminary data.</text>
</comment>
<proteinExistence type="predicted"/>
<protein>
    <submittedName>
        <fullName evidence="2">Uncharacterized protein</fullName>
    </submittedName>
</protein>
<dbReference type="EMBL" id="BLIV01000002">
    <property type="protein sequence ID" value="GFE49564.1"/>
    <property type="molecule type" value="Genomic_DNA"/>
</dbReference>
<organism evidence="2 3">
    <name type="scientific">Roseobacter cerasinus</name>
    <dbReference type="NCBI Taxonomy" id="2602289"/>
    <lineage>
        <taxon>Bacteria</taxon>
        <taxon>Pseudomonadati</taxon>
        <taxon>Pseudomonadota</taxon>
        <taxon>Alphaproteobacteria</taxon>
        <taxon>Rhodobacterales</taxon>
        <taxon>Roseobacteraceae</taxon>
        <taxon>Roseobacter</taxon>
    </lineage>
</organism>
<dbReference type="InterPro" id="IPR035093">
    <property type="entry name" value="RelE/ParE_toxin_dom_sf"/>
</dbReference>
<name>A0A640VPM1_9RHOB</name>
<evidence type="ECO:0000313" key="3">
    <source>
        <dbReference type="Proteomes" id="UP000436522"/>
    </source>
</evidence>
<dbReference type="Proteomes" id="UP000436522">
    <property type="component" value="Unassembled WGS sequence"/>
</dbReference>
<accession>A0A640VPM1</accession>
<keyword evidence="3" id="KW-1185">Reference proteome</keyword>
<evidence type="ECO:0000256" key="1">
    <source>
        <dbReference type="ARBA" id="ARBA00022649"/>
    </source>
</evidence>
<dbReference type="AlphaFoldDB" id="A0A640VPM1"/>
<evidence type="ECO:0000313" key="2">
    <source>
        <dbReference type="EMBL" id="GFE49564.1"/>
    </source>
</evidence>
<keyword evidence="1" id="KW-1277">Toxin-antitoxin system</keyword>
<gene>
    <name evidence="2" type="ORF">So717_13170</name>
</gene>
<dbReference type="Pfam" id="PF05016">
    <property type="entry name" value="ParE_toxin"/>
    <property type="match status" value="1"/>
</dbReference>
<dbReference type="Gene3D" id="3.30.2310.20">
    <property type="entry name" value="RelE-like"/>
    <property type="match status" value="1"/>
</dbReference>
<sequence>MDQANRYYDQIMDTIEELASGQKQGRDVDIRDRYLKYPVGRHFVFFRRSDGMTDVIRVLHQSMDSGLHLLRKEAASRRPLVILCVIRPKSQCSHPRFRTHSQ</sequence>